<name>A0A0M2VCX5_9GAMM</name>
<evidence type="ECO:0000256" key="2">
    <source>
        <dbReference type="ARBA" id="ARBA00004417"/>
    </source>
</evidence>
<dbReference type="AlphaFoldDB" id="A0A0M2VCX5"/>
<keyword evidence="8 23" id="KW-0121">Carboxypeptidase</keyword>
<dbReference type="GO" id="GO:0008360">
    <property type="term" value="P:regulation of cell shape"/>
    <property type="evidence" value="ECO:0007669"/>
    <property type="project" value="UniProtKB-KW"/>
</dbReference>
<keyword evidence="12" id="KW-0133">Cell shape</keyword>
<evidence type="ECO:0000256" key="3">
    <source>
        <dbReference type="ARBA" id="ARBA00004752"/>
    </source>
</evidence>
<evidence type="ECO:0000256" key="7">
    <source>
        <dbReference type="ARBA" id="ARBA00022519"/>
    </source>
</evidence>
<dbReference type="Gene3D" id="2.60.410.10">
    <property type="entry name" value="D-Ala-D-Ala carboxypeptidase, C-terminal domain"/>
    <property type="match status" value="1"/>
</dbReference>
<evidence type="ECO:0000256" key="1">
    <source>
        <dbReference type="ARBA" id="ARBA00003217"/>
    </source>
</evidence>
<dbReference type="GO" id="GO:0005886">
    <property type="term" value="C:plasma membrane"/>
    <property type="evidence" value="ECO:0007669"/>
    <property type="project" value="UniProtKB-SubCell"/>
</dbReference>
<dbReference type="STRING" id="336831.WG68_01120"/>
<dbReference type="PATRIC" id="fig|336831.14.peg.2435"/>
<proteinExistence type="inferred from homology"/>
<evidence type="ECO:0000313" key="24">
    <source>
        <dbReference type="Proteomes" id="UP000034228"/>
    </source>
</evidence>
<dbReference type="Gene3D" id="3.40.710.10">
    <property type="entry name" value="DD-peptidase/beta-lactamase superfamily"/>
    <property type="match status" value="1"/>
</dbReference>
<evidence type="ECO:0000256" key="14">
    <source>
        <dbReference type="ARBA" id="ARBA00023136"/>
    </source>
</evidence>
<dbReference type="SUPFAM" id="SSF69189">
    <property type="entry name" value="Penicillin-binding protein associated domain"/>
    <property type="match status" value="1"/>
</dbReference>
<dbReference type="PRINTS" id="PR00725">
    <property type="entry name" value="DADACBPTASE1"/>
</dbReference>
<dbReference type="PANTHER" id="PTHR21581">
    <property type="entry name" value="D-ALANYL-D-ALANINE CARBOXYPEPTIDASE"/>
    <property type="match status" value="1"/>
</dbReference>
<evidence type="ECO:0000256" key="11">
    <source>
        <dbReference type="ARBA" id="ARBA00022801"/>
    </source>
</evidence>
<dbReference type="GO" id="GO:0006508">
    <property type="term" value="P:proteolysis"/>
    <property type="evidence" value="ECO:0007669"/>
    <property type="project" value="UniProtKB-KW"/>
</dbReference>
<evidence type="ECO:0000256" key="21">
    <source>
        <dbReference type="SAM" id="SignalP"/>
    </source>
</evidence>
<evidence type="ECO:0000256" key="16">
    <source>
        <dbReference type="ARBA" id="ARBA00034000"/>
    </source>
</evidence>
<gene>
    <name evidence="23" type="ORF">WG68_01120</name>
</gene>
<evidence type="ECO:0000256" key="20">
    <source>
        <dbReference type="RuleBase" id="RU004016"/>
    </source>
</evidence>
<evidence type="ECO:0000256" key="9">
    <source>
        <dbReference type="ARBA" id="ARBA00022670"/>
    </source>
</evidence>
<dbReference type="PANTHER" id="PTHR21581:SF6">
    <property type="entry name" value="TRAFFICKING PROTEIN PARTICLE COMPLEX SUBUNIT 12"/>
    <property type="match status" value="1"/>
</dbReference>
<evidence type="ECO:0000256" key="19">
    <source>
        <dbReference type="PIRSR" id="PIRSR618044-2"/>
    </source>
</evidence>
<keyword evidence="9" id="KW-0645">Protease</keyword>
<comment type="pathway">
    <text evidence="17">Glycan biosynthesis.</text>
</comment>
<evidence type="ECO:0000256" key="4">
    <source>
        <dbReference type="ARBA" id="ARBA00007164"/>
    </source>
</evidence>
<feature type="chain" id="PRO_5005644694" description="serine-type D-Ala-D-Ala carboxypeptidase" evidence="21">
    <location>
        <begin position="27"/>
        <end position="387"/>
    </location>
</feature>
<comment type="pathway">
    <text evidence="3">Cell wall biogenesis; peptidoglycan biosynthesis.</text>
</comment>
<feature type="active site" description="Acyl-ester intermediate" evidence="18">
    <location>
        <position position="65"/>
    </location>
</feature>
<keyword evidence="11" id="KW-0378">Hydrolase</keyword>
<dbReference type="FunFam" id="3.40.710.10:FF:000001">
    <property type="entry name" value="D-alanyl-D-alanine serine-type carboxypeptidase"/>
    <property type="match status" value="1"/>
</dbReference>
<comment type="caution">
    <text evidence="23">The sequence shown here is derived from an EMBL/GenBank/DDBJ whole genome shotgun (WGS) entry which is preliminary data.</text>
</comment>
<keyword evidence="14" id="KW-0472">Membrane</keyword>
<evidence type="ECO:0000256" key="5">
    <source>
        <dbReference type="ARBA" id="ARBA00012448"/>
    </source>
</evidence>
<feature type="signal peptide" evidence="21">
    <location>
        <begin position="1"/>
        <end position="26"/>
    </location>
</feature>
<keyword evidence="7" id="KW-0997">Cell inner membrane</keyword>
<evidence type="ECO:0000256" key="13">
    <source>
        <dbReference type="ARBA" id="ARBA00022984"/>
    </source>
</evidence>
<comment type="subcellular location">
    <subcellularLocation>
        <location evidence="2">Cell inner membrane</location>
        <topology evidence="2">Peripheral membrane protein</topology>
    </subcellularLocation>
</comment>
<feature type="domain" description="Peptidase S11 D-Ala-D-Ala carboxypeptidase A C-terminal" evidence="22">
    <location>
        <begin position="281"/>
        <end position="371"/>
    </location>
</feature>
<dbReference type="EC" id="3.4.16.4" evidence="5"/>
<dbReference type="SMART" id="SM00936">
    <property type="entry name" value="PBP5_C"/>
    <property type="match status" value="1"/>
</dbReference>
<evidence type="ECO:0000256" key="12">
    <source>
        <dbReference type="ARBA" id="ARBA00022960"/>
    </source>
</evidence>
<evidence type="ECO:0000256" key="15">
    <source>
        <dbReference type="ARBA" id="ARBA00023316"/>
    </source>
</evidence>
<dbReference type="EMBL" id="LAHO01000001">
    <property type="protein sequence ID" value="KKO47440.1"/>
    <property type="molecule type" value="Genomic_DNA"/>
</dbReference>
<comment type="similarity">
    <text evidence="4 20">Belongs to the peptidase S11 family.</text>
</comment>
<organism evidence="23 24">
    <name type="scientific">Arsukibacterium ikkense</name>
    <dbReference type="NCBI Taxonomy" id="336831"/>
    <lineage>
        <taxon>Bacteria</taxon>
        <taxon>Pseudomonadati</taxon>
        <taxon>Pseudomonadota</taxon>
        <taxon>Gammaproteobacteria</taxon>
        <taxon>Chromatiales</taxon>
        <taxon>Chromatiaceae</taxon>
        <taxon>Arsukibacterium</taxon>
    </lineage>
</organism>
<feature type="binding site" evidence="19">
    <location>
        <position position="231"/>
    </location>
    <ligand>
        <name>substrate</name>
    </ligand>
</feature>
<dbReference type="Pfam" id="PF00768">
    <property type="entry name" value="Peptidase_S11"/>
    <property type="match status" value="1"/>
</dbReference>
<dbReference type="SUPFAM" id="SSF56601">
    <property type="entry name" value="beta-lactamase/transpeptidase-like"/>
    <property type="match status" value="1"/>
</dbReference>
<dbReference type="InterPro" id="IPR012338">
    <property type="entry name" value="Beta-lactam/transpept-like"/>
</dbReference>
<evidence type="ECO:0000313" key="23">
    <source>
        <dbReference type="EMBL" id="KKO47440.1"/>
    </source>
</evidence>
<dbReference type="UniPathway" id="UPA00219"/>
<evidence type="ECO:0000256" key="8">
    <source>
        <dbReference type="ARBA" id="ARBA00022645"/>
    </source>
</evidence>
<protein>
    <recommendedName>
        <fullName evidence="5">serine-type D-Ala-D-Ala carboxypeptidase</fullName>
        <ecNumber evidence="5">3.4.16.4</ecNumber>
    </recommendedName>
</protein>
<dbReference type="RefSeq" id="WP_046555972.1">
    <property type="nucleotide sequence ID" value="NZ_LAHO01000001.1"/>
</dbReference>
<dbReference type="InterPro" id="IPR018044">
    <property type="entry name" value="Peptidase_S11"/>
</dbReference>
<dbReference type="Proteomes" id="UP000034228">
    <property type="component" value="Unassembled WGS sequence"/>
</dbReference>
<evidence type="ECO:0000256" key="10">
    <source>
        <dbReference type="ARBA" id="ARBA00022729"/>
    </source>
</evidence>
<dbReference type="InterPro" id="IPR037167">
    <property type="entry name" value="Peptidase_S11_C_sf"/>
</dbReference>
<dbReference type="Pfam" id="PF07943">
    <property type="entry name" value="PBP5_C"/>
    <property type="match status" value="1"/>
</dbReference>
<dbReference type="OrthoDB" id="9795979at2"/>
<dbReference type="GO" id="GO:0009252">
    <property type="term" value="P:peptidoglycan biosynthetic process"/>
    <property type="evidence" value="ECO:0007669"/>
    <property type="project" value="UniProtKB-UniPathway"/>
</dbReference>
<keyword evidence="24" id="KW-1185">Reference proteome</keyword>
<keyword evidence="6" id="KW-1003">Cell membrane</keyword>
<comment type="catalytic activity">
    <reaction evidence="16">
        <text>Preferential cleavage: (Ac)2-L-Lys-D-Ala-|-D-Ala. Also transpeptidation of peptidyl-alanyl moieties that are N-acyl substituents of D-alanine.</text>
        <dbReference type="EC" id="3.4.16.4"/>
    </reaction>
</comment>
<feature type="active site" description="Proton acceptor" evidence="18">
    <location>
        <position position="68"/>
    </location>
</feature>
<evidence type="ECO:0000256" key="18">
    <source>
        <dbReference type="PIRSR" id="PIRSR618044-1"/>
    </source>
</evidence>
<feature type="active site" evidence="18">
    <location>
        <position position="128"/>
    </location>
</feature>
<dbReference type="GO" id="GO:0071555">
    <property type="term" value="P:cell wall organization"/>
    <property type="evidence" value="ECO:0007669"/>
    <property type="project" value="UniProtKB-KW"/>
</dbReference>
<evidence type="ECO:0000259" key="22">
    <source>
        <dbReference type="SMART" id="SM00936"/>
    </source>
</evidence>
<evidence type="ECO:0000256" key="6">
    <source>
        <dbReference type="ARBA" id="ARBA00022475"/>
    </source>
</evidence>
<dbReference type="InterPro" id="IPR001967">
    <property type="entry name" value="Peptidase_S11_N"/>
</dbReference>
<sequence length="387" mass="42756">MNSYKRIITSGIFAISSFCFATSAQAQVVTPQAPSVAAKGHILVDYDTGKVLAEENADMSLSPASLTKMMTSYVIGTELKNGNISLDDKVTISEKAWARNFPGSSLMFIEVGTQVSVADLNKGIIIQSGNDACVAMAEHIAGSESAFVDLMNAHAQRLGMHNTRFGNSHGLPVAEQYTTPRDMAKLSIAMIRDVPEEYAIYADKEFTYNNIRQYNRNSLLWDRSLEVDGIKTGHTREAGYSLITSATRDGMRLVSVVMGADSERSRASENKKLLTYGFRFFETFSPYQSGEKFAEQRVWQGDKELIQLGLMQSTPITITRGQRRNLKADVSLNQQLVAPIKKGQVVGTIYLKLDGADIAEYPLVALEDVGRGGFFSRMIDYVKMQFN</sequence>
<keyword evidence="15" id="KW-0961">Cell wall biogenesis/degradation</keyword>
<evidence type="ECO:0000256" key="17">
    <source>
        <dbReference type="ARBA" id="ARBA00060592"/>
    </source>
</evidence>
<dbReference type="GO" id="GO:0009002">
    <property type="term" value="F:serine-type D-Ala-D-Ala carboxypeptidase activity"/>
    <property type="evidence" value="ECO:0007669"/>
    <property type="project" value="UniProtKB-EC"/>
</dbReference>
<dbReference type="InterPro" id="IPR012907">
    <property type="entry name" value="Peptidase_S11_C"/>
</dbReference>
<keyword evidence="13" id="KW-0573">Peptidoglycan synthesis</keyword>
<dbReference type="InterPro" id="IPR015956">
    <property type="entry name" value="Peniciliin-bd_prot_C_sf"/>
</dbReference>
<dbReference type="GO" id="GO:0008658">
    <property type="term" value="F:penicillin binding"/>
    <property type="evidence" value="ECO:0007669"/>
    <property type="project" value="UniProtKB-ARBA"/>
</dbReference>
<comment type="function">
    <text evidence="1">Removes C-terminal D-alanyl residues from sugar-peptide cell wall precursors.</text>
</comment>
<keyword evidence="10 21" id="KW-0732">Signal</keyword>
<reference evidence="23 24" key="1">
    <citation type="submission" date="2015-03" db="EMBL/GenBank/DDBJ databases">
        <title>Draft genome sequences of two protease-producing strains of Arsukibacterium isolated from two cold and alkaline environments.</title>
        <authorList>
            <person name="Lylloff J.E."/>
            <person name="Skov L.B."/>
            <person name="Jepsen M."/>
            <person name="Hallin P.F."/>
            <person name="Sorensen S.J."/>
            <person name="Stougaard P."/>
            <person name="Glaring M.A."/>
        </authorList>
    </citation>
    <scope>NUCLEOTIDE SEQUENCE [LARGE SCALE GENOMIC DNA]</scope>
    <source>
        <strain evidence="23 24">GCM72</strain>
    </source>
</reference>
<accession>A0A0M2VCX5</accession>